<dbReference type="EMBL" id="LT882689">
    <property type="protein sequence ID" value="SMY30083.1"/>
    <property type="molecule type" value="Genomic_DNA"/>
</dbReference>
<evidence type="ECO:0000313" key="3">
    <source>
        <dbReference type="EMBL" id="SMY30083.1"/>
    </source>
</evidence>
<dbReference type="PANTHER" id="PTHR14187:SF81">
    <property type="entry name" value="HSP70 FAMILY PROTEIN (AFU_ORTHOLOGUE AFUA_4G14040)"/>
    <property type="match status" value="1"/>
</dbReference>
<dbReference type="GO" id="GO:0140662">
    <property type="term" value="F:ATP-dependent protein folding chaperone"/>
    <property type="evidence" value="ECO:0007669"/>
    <property type="project" value="InterPro"/>
</dbReference>
<dbReference type="AlphaFoldDB" id="A0A1Y6M0A4"/>
<reference evidence="3 4" key="1">
    <citation type="submission" date="2016-10" db="EMBL/GenBank/DDBJ databases">
        <authorList>
            <person name="Varghese N."/>
        </authorList>
    </citation>
    <scope>NUCLEOTIDE SEQUENCE [LARGE SCALE GENOMIC DNA]</scope>
</reference>
<dbReference type="Gene3D" id="3.90.640.10">
    <property type="entry name" value="Actin, Chain A, domain 4"/>
    <property type="match status" value="1"/>
</dbReference>
<dbReference type="Gene3D" id="3.30.420.40">
    <property type="match status" value="2"/>
</dbReference>
<evidence type="ECO:0000313" key="4">
    <source>
        <dbReference type="Proteomes" id="UP000215453"/>
    </source>
</evidence>
<dbReference type="SUPFAM" id="SSF53067">
    <property type="entry name" value="Actin-like ATPase domain"/>
    <property type="match status" value="2"/>
</dbReference>
<keyword evidence="2" id="KW-0067">ATP-binding</keyword>
<evidence type="ECO:0008006" key="5">
    <source>
        <dbReference type="Google" id="ProtNLM"/>
    </source>
</evidence>
<evidence type="ECO:0000256" key="1">
    <source>
        <dbReference type="ARBA" id="ARBA00022741"/>
    </source>
</evidence>
<dbReference type="GO" id="GO:0005524">
    <property type="term" value="F:ATP binding"/>
    <property type="evidence" value="ECO:0007669"/>
    <property type="project" value="UniProtKB-KW"/>
</dbReference>
<dbReference type="CDD" id="cd10170">
    <property type="entry name" value="ASKHA_NBD_HSP70"/>
    <property type="match status" value="1"/>
</dbReference>
<keyword evidence="1" id="KW-0547">Nucleotide-binding</keyword>
<evidence type="ECO:0000256" key="2">
    <source>
        <dbReference type="ARBA" id="ARBA00022840"/>
    </source>
</evidence>
<dbReference type="InterPro" id="IPR013126">
    <property type="entry name" value="Hsp_70_fam"/>
</dbReference>
<gene>
    <name evidence="3" type="ORF">ZT1A5_G11533</name>
</gene>
<sequence length="626" mass="69302">MEGTISSSLHKLIIGVDFGTTATGISWVSTAGAHVKVLDDVHCIMNWPGGNNSCKTPSRLAYANNNESINANAFGFEVKSYMESFAWMKLLLDPEQATKFDDPSLTKSEGDGVLKRPINKTPVELCADYLTEVIQHAYAYLSRTITAEVLEATPIDFWFTVPAVWSDKAKADTLRAARYAAKQAKLRWHPDSQLFLIREPEAAAVATVSALTQGGSQQHIKVGDSILICDCGGGTVDITTYVIDSITPKLAFKELLVGTGGKCGSTYIDRQFLEWMEDMFGPHFTSLPPAKRGPASALMKSFETAKLDFGMSTDIKKYYEVDCFMEEAHKSHWYDDSEWFVKLHYGDLKSMFDPVVDKIIALLQSQLDAERRQAGQVTIKTVFLVGGFGESAYLNAVLHKWCTEHKIILMCPPKAQSAIVRGAALSGLHNIQPTSRRSRLHYGWSCSEAFDPMRHDERDAYLDPWYNNGKRATGNMCWELSKGDLVDETTKVDFGFAEPVYEDFVKSGSFNLDLYCSSEDDAPHYLRNYGVHKLASISLNYGIVDLTCFESKVANGRRMRRICAEVAVHFGHRRGVLVFTAVVNGKEIGATEVNFNGQSTTDVTESMSNMDIGSNAGALTPSCAQQ</sequence>
<name>A0A1Y6M0A4_ZYMTR</name>
<dbReference type="Pfam" id="PF00012">
    <property type="entry name" value="HSP70"/>
    <property type="match status" value="1"/>
</dbReference>
<dbReference type="InterPro" id="IPR043129">
    <property type="entry name" value="ATPase_NBD"/>
</dbReference>
<dbReference type="Proteomes" id="UP000215453">
    <property type="component" value="Chromosome 14"/>
</dbReference>
<proteinExistence type="predicted"/>
<dbReference type="PANTHER" id="PTHR14187">
    <property type="entry name" value="ALPHA KINASE/ELONGATION FACTOR 2 KINASE"/>
    <property type="match status" value="1"/>
</dbReference>
<accession>A0A1Y6M0A4</accession>
<organism evidence="3 4">
    <name type="scientific">Zymoseptoria tritici ST99CH_1A5</name>
    <dbReference type="NCBI Taxonomy" id="1276529"/>
    <lineage>
        <taxon>Eukaryota</taxon>
        <taxon>Fungi</taxon>
        <taxon>Dikarya</taxon>
        <taxon>Ascomycota</taxon>
        <taxon>Pezizomycotina</taxon>
        <taxon>Dothideomycetes</taxon>
        <taxon>Dothideomycetidae</taxon>
        <taxon>Mycosphaerellales</taxon>
        <taxon>Mycosphaerellaceae</taxon>
        <taxon>Zymoseptoria</taxon>
    </lineage>
</organism>
<protein>
    <recommendedName>
        <fullName evidence="5">Actin-like ATPase domain-containing protein</fullName>
    </recommendedName>
</protein>